<protein>
    <submittedName>
        <fullName evidence="1">Uncharacterized protein</fullName>
    </submittedName>
</protein>
<evidence type="ECO:0000313" key="1">
    <source>
        <dbReference type="EMBL" id="CAI9960091.1"/>
    </source>
</evidence>
<dbReference type="AlphaFoldDB" id="A0AA86QIQ3"/>
<organism evidence="1">
    <name type="scientific">Hexamita inflata</name>
    <dbReference type="NCBI Taxonomy" id="28002"/>
    <lineage>
        <taxon>Eukaryota</taxon>
        <taxon>Metamonada</taxon>
        <taxon>Diplomonadida</taxon>
        <taxon>Hexamitidae</taxon>
        <taxon>Hexamitinae</taxon>
        <taxon>Hexamita</taxon>
    </lineage>
</organism>
<keyword evidence="3" id="KW-1185">Reference proteome</keyword>
<proteinExistence type="predicted"/>
<comment type="caution">
    <text evidence="1">The sequence shown here is derived from an EMBL/GenBank/DDBJ whole genome shotgun (WGS) entry which is preliminary data.</text>
</comment>
<accession>A0AA86QIQ3</accession>
<sequence length="720" mass="83859">MDKVLGIELKNIGRCDISHTLYDGKISESPFFVESTAVNIQIDSKTGVSFGILSGFRLQESNHMLLQLLIGSPQSQPSFKPMYVQDQTCTIKDIRFKLPDVDEEENNFMWKCFAIKDDFESLDFENMELQDGRLYYYTILDFSEYTSYNFASISQVAKPLLINNQVQIKMNFSLDDSIQELKLDLVPLSRLVSDYSQYFVLQMLDQQSISEIFGQRPDLSKIQYLEWILNQQLSVQNQDQIKKKLQLRFDQSFRHSSQYGYANEFLINFEAEQQNMQLLRKQTIYPGRYLSLNTSSAPTQKIGTFMVHTDDPVRFTTVSYDYNAIITTEQGLIHQISCSKVFKLFKNIPTLQIKQLQTTFILFTYLLCTSDSTPALEAARVNYKKMNQRTVLRPFAYANQAVLLQKNSFTHQTSSTLQLCRPLFSIFYGGELFNVIKTQKYLCVQIPTFNGLKMPQSRFPLHKSETVSFPRFIFRFWGEDGQIKKPKQLQVQNGQKIGIECTFWCENTSFVSYKWFERVPNQIFTHQILETNIQKIIANKENNCFCGGNVKNGFKISYKKQKLVFTCSQANNVPVQANDIVQLHFQSFLNNNPFPTQCLEDNNEAQIKGNTFSESKYVQNEYAVVNYKEFIENQAGLKINNEQNNFDAAPNYYDAVINNMIQILDELEKNKDTRDEILIYLKDIQRKSRWLNRFDPNQLDYMLRLIEVDKNNSGVMVYIK</sequence>
<dbReference type="EMBL" id="CATOUU010000928">
    <property type="protein sequence ID" value="CAI9960091.1"/>
    <property type="molecule type" value="Genomic_DNA"/>
</dbReference>
<name>A0AA86QIQ3_9EUKA</name>
<gene>
    <name evidence="1" type="ORF">HINF_LOCUS47736</name>
    <name evidence="2" type="ORF">HINF_LOCUS60437</name>
</gene>
<evidence type="ECO:0000313" key="2">
    <source>
        <dbReference type="EMBL" id="CAL6081634.1"/>
    </source>
</evidence>
<evidence type="ECO:0000313" key="3">
    <source>
        <dbReference type="Proteomes" id="UP001642409"/>
    </source>
</evidence>
<reference evidence="2 3" key="2">
    <citation type="submission" date="2024-07" db="EMBL/GenBank/DDBJ databases">
        <authorList>
            <person name="Akdeniz Z."/>
        </authorList>
    </citation>
    <scope>NUCLEOTIDE SEQUENCE [LARGE SCALE GENOMIC DNA]</scope>
</reference>
<reference evidence="1" key="1">
    <citation type="submission" date="2023-06" db="EMBL/GenBank/DDBJ databases">
        <authorList>
            <person name="Kurt Z."/>
        </authorList>
    </citation>
    <scope>NUCLEOTIDE SEQUENCE</scope>
</reference>
<dbReference type="EMBL" id="CAXDID020000354">
    <property type="protein sequence ID" value="CAL6081634.1"/>
    <property type="molecule type" value="Genomic_DNA"/>
</dbReference>
<dbReference type="Proteomes" id="UP001642409">
    <property type="component" value="Unassembled WGS sequence"/>
</dbReference>